<name>I0YYF1_COCSC</name>
<keyword evidence="4" id="KW-1185">Reference proteome</keyword>
<dbReference type="OrthoDB" id="512914at2759"/>
<feature type="coiled-coil region" evidence="1">
    <location>
        <begin position="718"/>
        <end position="745"/>
    </location>
</feature>
<organism evidence="3 4">
    <name type="scientific">Coccomyxa subellipsoidea (strain C-169)</name>
    <name type="common">Green microalga</name>
    <dbReference type="NCBI Taxonomy" id="574566"/>
    <lineage>
        <taxon>Eukaryota</taxon>
        <taxon>Viridiplantae</taxon>
        <taxon>Chlorophyta</taxon>
        <taxon>core chlorophytes</taxon>
        <taxon>Trebouxiophyceae</taxon>
        <taxon>Trebouxiophyceae incertae sedis</taxon>
        <taxon>Coccomyxaceae</taxon>
        <taxon>Coccomyxa</taxon>
        <taxon>Coccomyxa subellipsoidea</taxon>
    </lineage>
</organism>
<dbReference type="PANTHER" id="PTHR35381:SF1">
    <property type="entry name" value="EF-HAND DOMAIN-CONTAINING PROTEIN"/>
    <property type="match status" value="1"/>
</dbReference>
<evidence type="ECO:0008006" key="5">
    <source>
        <dbReference type="Google" id="ProtNLM"/>
    </source>
</evidence>
<feature type="coiled-coil region" evidence="1">
    <location>
        <begin position="291"/>
        <end position="319"/>
    </location>
</feature>
<protein>
    <recommendedName>
        <fullName evidence="5">PFU domain-containing protein</fullName>
    </recommendedName>
</protein>
<dbReference type="eggNOG" id="ENOG502S29T">
    <property type="taxonomic scope" value="Eukaryota"/>
</dbReference>
<evidence type="ECO:0000313" key="3">
    <source>
        <dbReference type="EMBL" id="EIE23420.1"/>
    </source>
</evidence>
<evidence type="ECO:0000256" key="1">
    <source>
        <dbReference type="SAM" id="Coils"/>
    </source>
</evidence>
<proteinExistence type="predicted"/>
<evidence type="ECO:0000313" key="4">
    <source>
        <dbReference type="Proteomes" id="UP000007264"/>
    </source>
</evidence>
<dbReference type="GeneID" id="17041412"/>
<sequence>MHAKEKRQLVLVTTVDIGGGLTDQIELYLGDRPEEIAAAFCKKNGLPDCVVQPLTEHICENYQAAQQEHSQDGVANGGQPQPGQPSRDSLRHSAARSSQSDSALEGMRAELLSSGRSVHSDGALPARRERLEMEARWCAQSEAAESAAASDGFLTAAEYRSAKSGPPSSSGGPFLYEPVEVRARRSTAGGSTPQPRSPGGRSEGSMRSARSVRSGARDGGGRPRPPHERLYGHAREIALKQERRRQARDDEIDARMLSARKGMNYVSAELMRARDAAGYSSYCERLYAEGLEDLEKKKLKTEIRQREAAEAELEEVTWAPQISRMARNMRRPESDTELWSRLAKPAPHKNKERIEEMKREVEEEAAKECTFAPIIDKLSDRMMTQRAIVLKERRISAHEQLYADATRRLQRRVQYEGALPEEFTFAPRILHRAPDSCKVLRGDLNGNGTGRRDSDADLAERLYQRREMAEARKRAAQAAADHPIDPATGRPFFTPAINQSTHLRRRNTQGLPVGDYLYSKWAEYEGRKAALSASMDAERETAASTVKTTGRSGRLADRLRAKRFHQIFSYLDHEGCGVLDLLALAALDEHGLMKTLDAEVAADVEAAARLLARQLQHSRQGLMNGGMDKDDCMTPPPAGQGADDSYALPLVDAHHFLRLMEEVIVRGRGGPRAYLLPSPVADRRRDPDEATFQPSVCSHSKELVARRRAAASVEEPVYEELYREASTIKQRLQRKQAAFQQLQLKECTFRPEQMSAHKAARGRALAMSGLRDDVSADSSSASALTPDPDNHKYMELEREVRATLAASFTTTWDNPVAAATSSDDDISGGADVALRSSATYESLAALQSLAVAGAVAG</sequence>
<feature type="compositionally biased region" description="Polar residues" evidence="2">
    <location>
        <begin position="78"/>
        <end position="87"/>
    </location>
</feature>
<reference evidence="3 4" key="1">
    <citation type="journal article" date="2012" name="Genome Biol.">
        <title>The genome of the polar eukaryotic microalga coccomyxa subellipsoidea reveals traits of cold adaptation.</title>
        <authorList>
            <person name="Blanc G."/>
            <person name="Agarkova I."/>
            <person name="Grimwood J."/>
            <person name="Kuo A."/>
            <person name="Brueggeman A."/>
            <person name="Dunigan D."/>
            <person name="Gurnon J."/>
            <person name="Ladunga I."/>
            <person name="Lindquist E."/>
            <person name="Lucas S."/>
            <person name="Pangilinan J."/>
            <person name="Proschold T."/>
            <person name="Salamov A."/>
            <person name="Schmutz J."/>
            <person name="Weeks D."/>
            <person name="Yamada T."/>
            <person name="Claverie J.M."/>
            <person name="Grigoriev I."/>
            <person name="Van Etten J."/>
            <person name="Lomsadze A."/>
            <person name="Borodovsky M."/>
        </authorList>
    </citation>
    <scope>NUCLEOTIDE SEQUENCE [LARGE SCALE GENOMIC DNA]</scope>
    <source>
        <strain evidence="3 4">C-169</strain>
    </source>
</reference>
<comment type="caution">
    <text evidence="3">The sequence shown here is derived from an EMBL/GenBank/DDBJ whole genome shotgun (WGS) entry which is preliminary data.</text>
</comment>
<feature type="compositionally biased region" description="Basic and acidic residues" evidence="2">
    <location>
        <begin position="215"/>
        <end position="232"/>
    </location>
</feature>
<dbReference type="STRING" id="574566.I0YYF1"/>
<dbReference type="EMBL" id="AGSI01000007">
    <property type="protein sequence ID" value="EIE23420.1"/>
    <property type="molecule type" value="Genomic_DNA"/>
</dbReference>
<gene>
    <name evidence="3" type="ORF">COCSUDRAFT_41669</name>
</gene>
<dbReference type="Proteomes" id="UP000007264">
    <property type="component" value="Unassembled WGS sequence"/>
</dbReference>
<accession>I0YYF1</accession>
<feature type="region of interest" description="Disordered" evidence="2">
    <location>
        <begin position="183"/>
        <end position="232"/>
    </location>
</feature>
<dbReference type="PANTHER" id="PTHR35381">
    <property type="entry name" value="EF-HAND DOMAIN-CONTAINING PROTEIN"/>
    <property type="match status" value="1"/>
</dbReference>
<feature type="region of interest" description="Disordered" evidence="2">
    <location>
        <begin position="65"/>
        <end position="124"/>
    </location>
</feature>
<keyword evidence="1" id="KW-0175">Coiled coil</keyword>
<evidence type="ECO:0000256" key="2">
    <source>
        <dbReference type="SAM" id="MobiDB-lite"/>
    </source>
</evidence>
<dbReference type="AlphaFoldDB" id="I0YYF1"/>
<dbReference type="RefSeq" id="XP_005647964.1">
    <property type="nucleotide sequence ID" value="XM_005647907.1"/>
</dbReference>
<dbReference type="KEGG" id="csl:COCSUDRAFT_41669"/>